<dbReference type="InterPro" id="IPR002165">
    <property type="entry name" value="Plexin_repeat"/>
</dbReference>
<evidence type="ECO:0000256" key="11">
    <source>
        <dbReference type="ARBA" id="ARBA00023319"/>
    </source>
</evidence>
<keyword evidence="9" id="KW-1015">Disulfide bond</keyword>
<evidence type="ECO:0000256" key="8">
    <source>
        <dbReference type="ARBA" id="ARBA00023136"/>
    </source>
</evidence>
<accession>Q4RV28</accession>
<keyword evidence="6" id="KW-0524">Neurogenesis</keyword>
<dbReference type="EMBL" id="CAAE01014992">
    <property type="protein sequence ID" value="CAG07754.1"/>
    <property type="molecule type" value="Genomic_DNA"/>
</dbReference>
<dbReference type="InterPro" id="IPR001627">
    <property type="entry name" value="Semap_dom"/>
</dbReference>
<dbReference type="FunFam" id="3.30.1680.10:FF:000016">
    <property type="entry name" value="Putative Semaphorin-6B"/>
    <property type="match status" value="2"/>
</dbReference>
<organism evidence="17">
    <name type="scientific">Tetraodon nigroviridis</name>
    <name type="common">Spotted green pufferfish</name>
    <name type="synonym">Chelonodon nigroviridis</name>
    <dbReference type="NCBI Taxonomy" id="99883"/>
    <lineage>
        <taxon>Eukaryota</taxon>
        <taxon>Metazoa</taxon>
        <taxon>Chordata</taxon>
        <taxon>Craniata</taxon>
        <taxon>Vertebrata</taxon>
        <taxon>Euteleostomi</taxon>
        <taxon>Actinopterygii</taxon>
        <taxon>Neopterygii</taxon>
        <taxon>Teleostei</taxon>
        <taxon>Neoteleostei</taxon>
        <taxon>Acanthomorphata</taxon>
        <taxon>Eupercaria</taxon>
        <taxon>Tetraodontiformes</taxon>
        <taxon>Tetradontoidea</taxon>
        <taxon>Tetraodontidae</taxon>
        <taxon>Tetraodon</taxon>
    </lineage>
</organism>
<dbReference type="SUPFAM" id="SSF103575">
    <property type="entry name" value="Plexin repeat"/>
    <property type="match status" value="2"/>
</dbReference>
<keyword evidence="5" id="KW-0221">Differentiation</keyword>
<dbReference type="Gene3D" id="3.30.1680.10">
    <property type="entry name" value="ligand-binding face of the semaphorins, domain 2"/>
    <property type="match status" value="2"/>
</dbReference>
<protein>
    <recommendedName>
        <fullName evidence="12">Semaphorin-1A</fullName>
    </recommendedName>
</protein>
<evidence type="ECO:0000256" key="6">
    <source>
        <dbReference type="ARBA" id="ARBA00022902"/>
    </source>
</evidence>
<dbReference type="InterPro" id="IPR015943">
    <property type="entry name" value="WD40/YVTN_repeat-like_dom_sf"/>
</dbReference>
<feature type="domain" description="Sema" evidence="16">
    <location>
        <begin position="28"/>
        <end position="425"/>
    </location>
</feature>
<dbReference type="InterPro" id="IPR007110">
    <property type="entry name" value="Ig-like_dom"/>
</dbReference>
<dbReference type="SMART" id="SM00630">
    <property type="entry name" value="Sema"/>
    <property type="match status" value="2"/>
</dbReference>
<evidence type="ECO:0000256" key="9">
    <source>
        <dbReference type="ARBA" id="ARBA00023157"/>
    </source>
</evidence>
<evidence type="ECO:0000256" key="1">
    <source>
        <dbReference type="ARBA" id="ARBA00004370"/>
    </source>
</evidence>
<dbReference type="Pfam" id="PF01403">
    <property type="entry name" value="Sema"/>
    <property type="match status" value="3"/>
</dbReference>
<dbReference type="GO" id="GO:0001755">
    <property type="term" value="P:neural crest cell migration"/>
    <property type="evidence" value="ECO:0007669"/>
    <property type="project" value="TreeGrafter"/>
</dbReference>
<dbReference type="GO" id="GO:0007411">
    <property type="term" value="P:axon guidance"/>
    <property type="evidence" value="ECO:0007669"/>
    <property type="project" value="TreeGrafter"/>
</dbReference>
<dbReference type="GO" id="GO:0030215">
    <property type="term" value="F:semaphorin receptor binding"/>
    <property type="evidence" value="ECO:0007669"/>
    <property type="project" value="InterPro"/>
</dbReference>
<evidence type="ECO:0000256" key="4">
    <source>
        <dbReference type="ARBA" id="ARBA00022692"/>
    </source>
</evidence>
<reference evidence="17" key="1">
    <citation type="journal article" date="2004" name="Nature">
        <title>Genome duplication in the teleost fish Tetraodon nigroviridis reveals the early vertebrate proto-karyotype.</title>
        <authorList>
            <person name="Jaillon O."/>
            <person name="Aury J.-M."/>
            <person name="Brunet F."/>
            <person name="Petit J.-L."/>
            <person name="Stange-Thomann N."/>
            <person name="Mauceli E."/>
            <person name="Bouneau L."/>
            <person name="Fischer C."/>
            <person name="Ozouf-Costaz C."/>
            <person name="Bernot A."/>
            <person name="Nicaud S."/>
            <person name="Jaffe D."/>
            <person name="Fisher S."/>
            <person name="Lutfalla G."/>
            <person name="Dossat C."/>
            <person name="Segurens B."/>
            <person name="Dasilva C."/>
            <person name="Salanoubat M."/>
            <person name="Levy M."/>
            <person name="Boudet N."/>
            <person name="Castellano S."/>
            <person name="Anthouard V."/>
            <person name="Jubin C."/>
            <person name="Castelli V."/>
            <person name="Katinka M."/>
            <person name="Vacherie B."/>
            <person name="Biemont C."/>
            <person name="Skalli Z."/>
            <person name="Cattolico L."/>
            <person name="Poulain J."/>
            <person name="De Berardinis V."/>
            <person name="Cruaud C."/>
            <person name="Duprat S."/>
            <person name="Brottier P."/>
            <person name="Coutanceau J.-P."/>
            <person name="Gouzy J."/>
            <person name="Parra G."/>
            <person name="Lardier G."/>
            <person name="Chapple C."/>
            <person name="McKernan K.J."/>
            <person name="McEwan P."/>
            <person name="Bosak S."/>
            <person name="Kellis M."/>
            <person name="Volff J.-N."/>
            <person name="Guigo R."/>
            <person name="Zody M.C."/>
            <person name="Mesirov J."/>
            <person name="Lindblad-Toh K."/>
            <person name="Birren B."/>
            <person name="Nusbaum C."/>
            <person name="Kahn D."/>
            <person name="Robinson-Rechavi M."/>
            <person name="Laudet V."/>
            <person name="Schachter V."/>
            <person name="Quetier F."/>
            <person name="Saurin W."/>
            <person name="Scarpelli C."/>
            <person name="Wincker P."/>
            <person name="Lander E.S."/>
            <person name="Weissenbach J."/>
            <person name="Roest Crollius H."/>
        </authorList>
    </citation>
    <scope>NUCLEOTIDE SEQUENCE [LARGE SCALE GENOMIC DNA]</scope>
</reference>
<dbReference type="GO" id="GO:0045499">
    <property type="term" value="F:chemorepellent activity"/>
    <property type="evidence" value="ECO:0007669"/>
    <property type="project" value="TreeGrafter"/>
</dbReference>
<dbReference type="GO" id="GO:0005615">
    <property type="term" value="C:extracellular space"/>
    <property type="evidence" value="ECO:0007669"/>
    <property type="project" value="TreeGrafter"/>
</dbReference>
<proteinExistence type="inferred from homology"/>
<dbReference type="SMART" id="SM00409">
    <property type="entry name" value="IG"/>
    <property type="match status" value="2"/>
</dbReference>
<dbReference type="GO" id="GO:0000122">
    <property type="term" value="P:negative regulation of transcription by RNA polymerase II"/>
    <property type="evidence" value="ECO:0007669"/>
    <property type="project" value="TreeGrafter"/>
</dbReference>
<evidence type="ECO:0000256" key="3">
    <source>
        <dbReference type="ARBA" id="ARBA00022473"/>
    </source>
</evidence>
<gene>
    <name evidence="17" type="ORF">GSTENG00028535001</name>
</gene>
<dbReference type="GO" id="GO:0005886">
    <property type="term" value="C:plasma membrane"/>
    <property type="evidence" value="ECO:0007669"/>
    <property type="project" value="TreeGrafter"/>
</dbReference>
<evidence type="ECO:0000256" key="12">
    <source>
        <dbReference type="ARBA" id="ARBA00074143"/>
    </source>
</evidence>
<dbReference type="SMART" id="SM00423">
    <property type="entry name" value="PSI"/>
    <property type="match status" value="2"/>
</dbReference>
<dbReference type="GO" id="GO:0030335">
    <property type="term" value="P:positive regulation of cell migration"/>
    <property type="evidence" value="ECO:0007669"/>
    <property type="project" value="TreeGrafter"/>
</dbReference>
<keyword evidence="8" id="KW-0472">Membrane</keyword>
<evidence type="ECO:0000259" key="15">
    <source>
        <dbReference type="PROSITE" id="PS50835"/>
    </source>
</evidence>
<keyword evidence="10" id="KW-0325">Glycoprotein</keyword>
<dbReference type="SUPFAM" id="SSF101912">
    <property type="entry name" value="Sema domain"/>
    <property type="match status" value="2"/>
</dbReference>
<dbReference type="InterPro" id="IPR036179">
    <property type="entry name" value="Ig-like_dom_sf"/>
</dbReference>
<dbReference type="Gene3D" id="2.130.10.10">
    <property type="entry name" value="YVTN repeat-like/Quinoprotein amine dehydrogenase"/>
    <property type="match status" value="4"/>
</dbReference>
<dbReference type="InterPro" id="IPR013783">
    <property type="entry name" value="Ig-like_fold"/>
</dbReference>
<dbReference type="AlphaFoldDB" id="Q4RV28"/>
<comment type="caution">
    <text evidence="17">The sequence shown here is derived from an EMBL/GenBank/DDBJ whole genome shotgun (WGS) entry which is preliminary data.</text>
</comment>
<dbReference type="InterPro" id="IPR027231">
    <property type="entry name" value="Semaphorin"/>
</dbReference>
<dbReference type="GO" id="GO:0071526">
    <property type="term" value="P:semaphorin-plexin signaling pathway"/>
    <property type="evidence" value="ECO:0007669"/>
    <property type="project" value="TreeGrafter"/>
</dbReference>
<sequence length="1217" mass="135358">MHLLLFLFWLLPLACTLKDASSLECTPRRFVAFHEDNANLFREEGVANYTTMLLREDLDTLLVGAREAIYALDLKDISKKRASMDCKNFIRILHKMDDNNKMYVCGTNAFDPQCDYMSYTEGQLTLERKVEDGKGKCPFDPFQRHTSLMAEPTFVSMTQIPESHMSALGDDDKVYLFFSETAVECDCYQKLVVSRVARVCKGDMGGQRTLQKRWTSFMKARVECPVPGARLPYVIQDAYRWCGSPWLWSDCLFFAVFKPQEVFAEGKYKTPVTVETAFVKWVTYSGDVPVPRPGACIDNEARKIGIKDSLQLPDPTLQFIKMRPLMDQTVQPVGGKPLLVRKGASFTCIVVDQVQAADGEQHHVMFIGTEEGTLVKAVNYDGEMFIIEEVQVFQHREAIKILKISNVTVPRATCGRSSSCMDCVLSRDPYCGWDAVDGKCSLLSSSNRTGELIQSVREGDAKRCPPAGELAPLDPLERTIWPGGNLNLSCSLPSQLAKTVWELDGKTLTPTARVQSLRDGLLIFHASGSDAGRYRCLSVEKSKAGLFTTTVAEYQLVGKPGFIGFSPTEDNANLFREEGVANYTTLLLREDLDTLLVGAREAIYALDLKDVSKKRASMDCKNFIRILHKMDDNNKMYVCGTNAFDPQCDYMRHTSLMAEPTFVSMTQIPESHMSALGDDDKVYLFFSETAVECDCYHKLVVSRVARVCKGDMGGQRTLQKRWTSFMKARVECPVPRARLPYVIQDAYRWCGSPWLWSDCLFFAVFKPQEETSDLSAVCAYRVSDISRVFAEGKYKTPVTVETAFVKWVTYSGDVPVPRPGAMRPLMDQTVQPVGGKPLLVRKGASFTCIVVDQVQAADGEQHHVMFIGTEEGTLVKAVNYDGEMFIIEEVQVFQHREAIKILKISNVTGQLYAGSDSGATQVPRATCGRSSSCMDCVLSRDPYCGWDAVDGKCSLLSSSNRTGELIQSVREGDAKRCPPAGELAPLIPLKRTIWPGGNLNLSCSSPSQLAETVWELDGKTLTPTARVQSLRDGLLIFHASGSDAGRYRCLSVEKSKAGLFTTTVAEYQTGLAPLPPIHEEVEDPVGKLAAEALSVSVFRHYRVTQRDQGGYVIDVENPVRALLELVLFKVAAKIPCADLHEVIDALVEKTAGTLQPFLLEEPYEENITYVSANDENGERILHTAPSSPLPKAPALPPKQALNEELKMKLEKRRASQE</sequence>
<dbReference type="InterPro" id="IPR013151">
    <property type="entry name" value="Immunoglobulin_dom"/>
</dbReference>
<dbReference type="InterPro" id="IPR036860">
    <property type="entry name" value="SH2_dom_sf"/>
</dbReference>
<dbReference type="InterPro" id="IPR036352">
    <property type="entry name" value="Semap_dom_sf"/>
</dbReference>
<evidence type="ECO:0000256" key="7">
    <source>
        <dbReference type="ARBA" id="ARBA00022989"/>
    </source>
</evidence>
<comment type="subcellular location">
    <subcellularLocation>
        <location evidence="1">Membrane</location>
    </subcellularLocation>
</comment>
<dbReference type="InterPro" id="IPR016201">
    <property type="entry name" value="PSI"/>
</dbReference>
<dbReference type="PANTHER" id="PTHR11036">
    <property type="entry name" value="SEMAPHORIN"/>
    <property type="match status" value="1"/>
</dbReference>
<dbReference type="PROSITE" id="PS51004">
    <property type="entry name" value="SEMA"/>
    <property type="match status" value="2"/>
</dbReference>
<evidence type="ECO:0000256" key="13">
    <source>
        <dbReference type="PROSITE-ProRule" id="PRU00352"/>
    </source>
</evidence>
<dbReference type="Gene3D" id="2.60.40.10">
    <property type="entry name" value="Immunoglobulins"/>
    <property type="match status" value="2"/>
</dbReference>
<comment type="similarity">
    <text evidence="2">Belongs to the semaphorin family.</text>
</comment>
<evidence type="ECO:0000256" key="10">
    <source>
        <dbReference type="ARBA" id="ARBA00023180"/>
    </source>
</evidence>
<dbReference type="KEGG" id="tng:GSTEN00028535G001"/>
<dbReference type="SUPFAM" id="SSF48726">
    <property type="entry name" value="Immunoglobulin"/>
    <property type="match status" value="2"/>
</dbReference>
<evidence type="ECO:0000256" key="5">
    <source>
        <dbReference type="ARBA" id="ARBA00022782"/>
    </source>
</evidence>
<keyword evidence="7" id="KW-1133">Transmembrane helix</keyword>
<reference evidence="17" key="2">
    <citation type="submission" date="2004-02" db="EMBL/GenBank/DDBJ databases">
        <authorList>
            <consortium name="Genoscope"/>
            <consortium name="Whitehead Institute Centre for Genome Research"/>
        </authorList>
    </citation>
    <scope>NUCLEOTIDE SEQUENCE</scope>
</reference>
<dbReference type="Pfam" id="PF00047">
    <property type="entry name" value="ig"/>
    <property type="match status" value="2"/>
</dbReference>
<feature type="domain" description="Ig-like" evidence="15">
    <location>
        <begin position="979"/>
        <end position="1065"/>
    </location>
</feature>
<dbReference type="PROSITE" id="PS50835">
    <property type="entry name" value="IG_LIKE"/>
    <property type="match status" value="2"/>
</dbReference>
<evidence type="ECO:0000256" key="2">
    <source>
        <dbReference type="ARBA" id="ARBA00009492"/>
    </source>
</evidence>
<evidence type="ECO:0000313" key="17">
    <source>
        <dbReference type="EMBL" id="CAG07754.1"/>
    </source>
</evidence>
<dbReference type="InterPro" id="IPR003599">
    <property type="entry name" value="Ig_sub"/>
</dbReference>
<dbReference type="Pfam" id="PF01437">
    <property type="entry name" value="PSI"/>
    <property type="match status" value="2"/>
</dbReference>
<keyword evidence="14" id="KW-0732">Signal</keyword>
<dbReference type="GO" id="GO:0043931">
    <property type="term" value="P:ossification involved in bone maturation"/>
    <property type="evidence" value="ECO:0007669"/>
    <property type="project" value="TreeGrafter"/>
</dbReference>
<feature type="chain" id="PRO_5005695624" description="Semaphorin-1A" evidence="14">
    <location>
        <begin position="17"/>
        <end position="1217"/>
    </location>
</feature>
<name>Q4RV28_TETNG</name>
<feature type="signal peptide" evidence="14">
    <location>
        <begin position="1"/>
        <end position="16"/>
    </location>
</feature>
<comment type="caution">
    <text evidence="13">Lacks conserved residue(s) required for the propagation of feature annotation.</text>
</comment>
<dbReference type="PANTHER" id="PTHR11036:SF135">
    <property type="entry name" value="SEMAPHORIN 4D ISOFORM X1-RELATED"/>
    <property type="match status" value="1"/>
</dbReference>
<evidence type="ECO:0000256" key="14">
    <source>
        <dbReference type="SAM" id="SignalP"/>
    </source>
</evidence>
<dbReference type="OrthoDB" id="9988752at2759"/>
<dbReference type="Gene3D" id="3.30.505.10">
    <property type="entry name" value="SH2 domain"/>
    <property type="match status" value="1"/>
</dbReference>
<keyword evidence="3" id="KW-0217">Developmental protein</keyword>
<keyword evidence="4" id="KW-0812">Transmembrane</keyword>
<evidence type="ECO:0000259" key="16">
    <source>
        <dbReference type="PROSITE" id="PS51004"/>
    </source>
</evidence>
<keyword evidence="11" id="KW-0393">Immunoglobulin domain</keyword>
<feature type="domain" description="Sema" evidence="16">
    <location>
        <begin position="654"/>
        <end position="924"/>
    </location>
</feature>
<feature type="domain" description="Ig-like" evidence="15">
    <location>
        <begin position="466"/>
        <end position="552"/>
    </location>
</feature>